<evidence type="ECO:0000313" key="1">
    <source>
        <dbReference type="EMBL" id="MBA0087164.1"/>
    </source>
</evidence>
<gene>
    <name evidence="1" type="ORF">HRJ53_19445</name>
</gene>
<comment type="caution">
    <text evidence="1">The sequence shown here is derived from an EMBL/GenBank/DDBJ whole genome shotgun (WGS) entry which is preliminary data.</text>
</comment>
<protein>
    <submittedName>
        <fullName evidence="1">Transposase family protein</fullName>
    </submittedName>
</protein>
<proteinExistence type="predicted"/>
<dbReference type="Proteomes" id="UP000567293">
    <property type="component" value="Unassembled WGS sequence"/>
</dbReference>
<organism evidence="1 2">
    <name type="scientific">Candidatus Acidiferrum panamense</name>
    <dbReference type="NCBI Taxonomy" id="2741543"/>
    <lineage>
        <taxon>Bacteria</taxon>
        <taxon>Pseudomonadati</taxon>
        <taxon>Acidobacteriota</taxon>
        <taxon>Terriglobia</taxon>
        <taxon>Candidatus Acidiferrales</taxon>
        <taxon>Candidatus Acidiferrum</taxon>
    </lineage>
</organism>
<evidence type="ECO:0000313" key="2">
    <source>
        <dbReference type="Proteomes" id="UP000567293"/>
    </source>
</evidence>
<dbReference type="EMBL" id="JACDQQ010001860">
    <property type="protein sequence ID" value="MBA0087164.1"/>
    <property type="molecule type" value="Genomic_DNA"/>
</dbReference>
<dbReference type="AlphaFoldDB" id="A0A7V8SYK4"/>
<reference evidence="1" key="1">
    <citation type="submission" date="2020-06" db="EMBL/GenBank/DDBJ databases">
        <title>Legume-microbial interactions unlock mineral nutrients during tropical forest succession.</title>
        <authorList>
            <person name="Epihov D.Z."/>
        </authorList>
    </citation>
    <scope>NUCLEOTIDE SEQUENCE [LARGE SCALE GENOMIC DNA]</scope>
    <source>
        <strain evidence="1">Pan2503</strain>
    </source>
</reference>
<name>A0A7V8SYK4_9BACT</name>
<feature type="non-terminal residue" evidence="1">
    <location>
        <position position="34"/>
    </location>
</feature>
<accession>A0A7V8SYK4</accession>
<sequence>MCGQVRRTFYDQRPRLVRDLSCGDRRVYLEFSIR</sequence>
<keyword evidence="2" id="KW-1185">Reference proteome</keyword>